<dbReference type="InterPro" id="IPR014757">
    <property type="entry name" value="Tscrpt_reg_IclR_C"/>
</dbReference>
<dbReference type="PANTHER" id="PTHR30136:SF24">
    <property type="entry name" value="HTH-TYPE TRANSCRIPTIONAL REPRESSOR ALLR"/>
    <property type="match status" value="1"/>
</dbReference>
<dbReference type="PROSITE" id="PS51078">
    <property type="entry name" value="ICLR_ED"/>
    <property type="match status" value="1"/>
</dbReference>
<dbReference type="Proteomes" id="UP001597046">
    <property type="component" value="Unassembled WGS sequence"/>
</dbReference>
<keyword evidence="2" id="KW-0238">DNA-binding</keyword>
<dbReference type="Gene3D" id="3.30.450.40">
    <property type="match status" value="1"/>
</dbReference>
<accession>A0ABW3MVW2</accession>
<dbReference type="PANTHER" id="PTHR30136">
    <property type="entry name" value="HELIX-TURN-HELIX TRANSCRIPTIONAL REGULATOR, ICLR FAMILY"/>
    <property type="match status" value="1"/>
</dbReference>
<evidence type="ECO:0000256" key="3">
    <source>
        <dbReference type="ARBA" id="ARBA00023163"/>
    </source>
</evidence>
<dbReference type="InterPro" id="IPR036388">
    <property type="entry name" value="WH-like_DNA-bd_sf"/>
</dbReference>
<evidence type="ECO:0000259" key="4">
    <source>
        <dbReference type="PROSITE" id="PS51077"/>
    </source>
</evidence>
<name>A0ABW3MVW2_9MICO</name>
<dbReference type="EMBL" id="JBHTKH010000001">
    <property type="protein sequence ID" value="MFD1053499.1"/>
    <property type="molecule type" value="Genomic_DNA"/>
</dbReference>
<keyword evidence="3" id="KW-0804">Transcription</keyword>
<evidence type="ECO:0000313" key="7">
    <source>
        <dbReference type="Proteomes" id="UP001597046"/>
    </source>
</evidence>
<evidence type="ECO:0000256" key="1">
    <source>
        <dbReference type="ARBA" id="ARBA00023015"/>
    </source>
</evidence>
<dbReference type="InterPro" id="IPR036390">
    <property type="entry name" value="WH_DNA-bd_sf"/>
</dbReference>
<proteinExistence type="predicted"/>
<dbReference type="InterPro" id="IPR050707">
    <property type="entry name" value="HTH_MetabolicPath_Reg"/>
</dbReference>
<keyword evidence="1" id="KW-0805">Transcription regulation</keyword>
<organism evidence="6 7">
    <name type="scientific">Terrabacter terrigena</name>
    <dbReference type="NCBI Taxonomy" id="574718"/>
    <lineage>
        <taxon>Bacteria</taxon>
        <taxon>Bacillati</taxon>
        <taxon>Actinomycetota</taxon>
        <taxon>Actinomycetes</taxon>
        <taxon>Micrococcales</taxon>
        <taxon>Intrasporangiaceae</taxon>
        <taxon>Terrabacter</taxon>
    </lineage>
</organism>
<feature type="domain" description="IclR-ED" evidence="5">
    <location>
        <begin position="63"/>
        <end position="242"/>
    </location>
</feature>
<dbReference type="Pfam" id="PF09339">
    <property type="entry name" value="HTH_IclR"/>
    <property type="match status" value="1"/>
</dbReference>
<gene>
    <name evidence="6" type="ORF">ACFQ2V_04200</name>
</gene>
<dbReference type="PROSITE" id="PS51077">
    <property type="entry name" value="HTH_ICLR"/>
    <property type="match status" value="1"/>
</dbReference>
<reference evidence="7" key="1">
    <citation type="journal article" date="2019" name="Int. J. Syst. Evol. Microbiol.">
        <title>The Global Catalogue of Microorganisms (GCM) 10K type strain sequencing project: providing services to taxonomists for standard genome sequencing and annotation.</title>
        <authorList>
            <consortium name="The Broad Institute Genomics Platform"/>
            <consortium name="The Broad Institute Genome Sequencing Center for Infectious Disease"/>
            <person name="Wu L."/>
            <person name="Ma J."/>
        </authorList>
    </citation>
    <scope>NUCLEOTIDE SEQUENCE [LARGE SCALE GENOMIC DNA]</scope>
    <source>
        <strain evidence="7">CCUG 57508</strain>
    </source>
</reference>
<evidence type="ECO:0000256" key="2">
    <source>
        <dbReference type="ARBA" id="ARBA00023125"/>
    </source>
</evidence>
<evidence type="ECO:0000313" key="6">
    <source>
        <dbReference type="EMBL" id="MFD1053499.1"/>
    </source>
</evidence>
<dbReference type="RefSeq" id="WP_386050990.1">
    <property type="nucleotide sequence ID" value="NZ_JBHTKH010000001.1"/>
</dbReference>
<feature type="domain" description="HTH iclR-type" evidence="4">
    <location>
        <begin position="2"/>
        <end position="62"/>
    </location>
</feature>
<dbReference type="Pfam" id="PF01614">
    <property type="entry name" value="IclR_C"/>
    <property type="match status" value="1"/>
</dbReference>
<dbReference type="SMART" id="SM00346">
    <property type="entry name" value="HTH_ICLR"/>
    <property type="match status" value="1"/>
</dbReference>
<comment type="caution">
    <text evidence="6">The sequence shown here is derived from an EMBL/GenBank/DDBJ whole genome shotgun (WGS) entry which is preliminary data.</text>
</comment>
<protein>
    <submittedName>
        <fullName evidence="6">IclR family transcriptional regulator</fullName>
    </submittedName>
</protein>
<keyword evidence="7" id="KW-1185">Reference proteome</keyword>
<dbReference type="SUPFAM" id="SSF46785">
    <property type="entry name" value="Winged helix' DNA-binding domain"/>
    <property type="match status" value="1"/>
</dbReference>
<dbReference type="SUPFAM" id="SSF55781">
    <property type="entry name" value="GAF domain-like"/>
    <property type="match status" value="1"/>
</dbReference>
<evidence type="ECO:0000259" key="5">
    <source>
        <dbReference type="PROSITE" id="PS51078"/>
    </source>
</evidence>
<dbReference type="InterPro" id="IPR005471">
    <property type="entry name" value="Tscrpt_reg_IclR_N"/>
</dbReference>
<sequence>MTQSLDRALLLLAELGDGPKRLGPLADKFGIHKSTALRLLQTLEKHGFVQRRGDPPEFTLGLRLVELSQTLLEELDIRQVARAQLMRLGAETGETIHLALRDGAQVVYLDKVESIHPVRMYSQVGARADAYCTGVGKVLLAYTDPASWPQMDMRRFTDNTITSREEMLQAAKEIRQEGWGWDEREHEDSIRCIAAPVFGPGGAVAAAVSISVPTSRLSAEQLARHVPLLLDATREISRALGGRSVEPDRDAV</sequence>
<dbReference type="InterPro" id="IPR029016">
    <property type="entry name" value="GAF-like_dom_sf"/>
</dbReference>
<dbReference type="Gene3D" id="1.10.10.10">
    <property type="entry name" value="Winged helix-like DNA-binding domain superfamily/Winged helix DNA-binding domain"/>
    <property type="match status" value="1"/>
</dbReference>